<accession>A0A4P6ZFE0</accession>
<keyword evidence="2" id="KW-1185">Reference proteome</keyword>
<dbReference type="KEGG" id="csal:NBC122_01431"/>
<dbReference type="RefSeq" id="WP_133439707.1">
    <property type="nucleotide sequence ID" value="NZ_CP037954.1"/>
</dbReference>
<evidence type="ECO:0000313" key="1">
    <source>
        <dbReference type="EMBL" id="QBO58257.1"/>
    </source>
</evidence>
<dbReference type="AlphaFoldDB" id="A0A4P6ZFE0"/>
<dbReference type="Proteomes" id="UP000294419">
    <property type="component" value="Chromosome"/>
</dbReference>
<gene>
    <name evidence="1" type="ORF">NBC122_01431</name>
</gene>
<protein>
    <recommendedName>
        <fullName evidence="3">Four helix bundle protein</fullName>
    </recommendedName>
</protein>
<dbReference type="OrthoDB" id="893100at2"/>
<sequence>MMQKYRNTPIFKKSQEIFDTLRIITDLIPEENEHLEFTKQHILENIYTIQAKLVGAEAVKLWDLKMENAALIRKCARELMVLQHSLKAFGFSDADYYQIVRVQLEEFRLLFRDWVAGFNPKHFIVDEWGLFNPPGIPQDYEQRDDELNFLDEDDDGEF</sequence>
<proteinExistence type="predicted"/>
<organism evidence="1 2">
    <name type="scientific">Chryseobacterium salivictor</name>
    <dbReference type="NCBI Taxonomy" id="2547600"/>
    <lineage>
        <taxon>Bacteria</taxon>
        <taxon>Pseudomonadati</taxon>
        <taxon>Bacteroidota</taxon>
        <taxon>Flavobacteriia</taxon>
        <taxon>Flavobacteriales</taxon>
        <taxon>Weeksellaceae</taxon>
        <taxon>Chryseobacterium group</taxon>
        <taxon>Chryseobacterium</taxon>
    </lineage>
</organism>
<name>A0A4P6ZFE0_9FLAO</name>
<dbReference type="EMBL" id="CP037954">
    <property type="protein sequence ID" value="QBO58257.1"/>
    <property type="molecule type" value="Genomic_DNA"/>
</dbReference>
<reference evidence="1 2" key="1">
    <citation type="submission" date="2019-03" db="EMBL/GenBank/DDBJ databases">
        <authorList>
            <person name="Kim H."/>
            <person name="Yu S.-M."/>
        </authorList>
    </citation>
    <scope>NUCLEOTIDE SEQUENCE [LARGE SCALE GENOMIC DNA]</scope>
    <source>
        <strain evidence="1 2">NBC122</strain>
    </source>
</reference>
<evidence type="ECO:0008006" key="3">
    <source>
        <dbReference type="Google" id="ProtNLM"/>
    </source>
</evidence>
<evidence type="ECO:0000313" key="2">
    <source>
        <dbReference type="Proteomes" id="UP000294419"/>
    </source>
</evidence>